<evidence type="ECO:0000259" key="1">
    <source>
        <dbReference type="Pfam" id="PF12770"/>
    </source>
</evidence>
<protein>
    <recommendedName>
        <fullName evidence="1">CHAT domain-containing protein</fullName>
    </recommendedName>
</protein>
<dbReference type="KEGG" id="cfus:CYFUS_004419"/>
<dbReference type="PANTHER" id="PTHR10098:SF108">
    <property type="entry name" value="TETRATRICOPEPTIDE REPEAT PROTEIN 28"/>
    <property type="match status" value="1"/>
</dbReference>
<gene>
    <name evidence="2" type="ORF">CYFUS_004419</name>
</gene>
<accession>A0A250J605</accession>
<evidence type="ECO:0000313" key="2">
    <source>
        <dbReference type="EMBL" id="ATB38980.1"/>
    </source>
</evidence>
<feature type="domain" description="CHAT" evidence="1">
    <location>
        <begin position="15"/>
        <end position="128"/>
    </location>
</feature>
<evidence type="ECO:0000313" key="3">
    <source>
        <dbReference type="Proteomes" id="UP000217257"/>
    </source>
</evidence>
<dbReference type="Proteomes" id="UP000217257">
    <property type="component" value="Chromosome"/>
</dbReference>
<dbReference type="EMBL" id="CP022098">
    <property type="protein sequence ID" value="ATB38980.1"/>
    <property type="molecule type" value="Genomic_DNA"/>
</dbReference>
<proteinExistence type="predicted"/>
<reference evidence="2 3" key="1">
    <citation type="submission" date="2017-06" db="EMBL/GenBank/DDBJ databases">
        <title>Sequencing and comparative analysis of myxobacterial genomes.</title>
        <authorList>
            <person name="Rupp O."/>
            <person name="Goesmann A."/>
            <person name="Sogaard-Andersen L."/>
        </authorList>
    </citation>
    <scope>NUCLEOTIDE SEQUENCE [LARGE SCALE GENOMIC DNA]</scope>
    <source>
        <strain evidence="2 3">DSM 52655</strain>
    </source>
</reference>
<dbReference type="InterPro" id="IPR024983">
    <property type="entry name" value="CHAT_dom"/>
</dbReference>
<dbReference type="Pfam" id="PF12770">
    <property type="entry name" value="CHAT"/>
    <property type="match status" value="1"/>
</dbReference>
<sequence>MRRFFGWVTDSDVSLATAAELAGLDLWGTQLVVLSACDTGRSQVRLGQGIYGLRRALVIAGAETVIMSLWKVNDDSTQELMNIYYRYYRNLLAGQGRASALREAMRSFRKEHPESHPQDWAPFIALGSDAPLRAIAPSTPRSEAYGTAP</sequence>
<dbReference type="AlphaFoldDB" id="A0A250J605"/>
<organism evidence="2 3">
    <name type="scientific">Cystobacter fuscus</name>
    <dbReference type="NCBI Taxonomy" id="43"/>
    <lineage>
        <taxon>Bacteria</taxon>
        <taxon>Pseudomonadati</taxon>
        <taxon>Myxococcota</taxon>
        <taxon>Myxococcia</taxon>
        <taxon>Myxococcales</taxon>
        <taxon>Cystobacterineae</taxon>
        <taxon>Archangiaceae</taxon>
        <taxon>Cystobacter</taxon>
    </lineage>
</organism>
<name>A0A250J605_9BACT</name>
<dbReference type="PANTHER" id="PTHR10098">
    <property type="entry name" value="RAPSYN-RELATED"/>
    <property type="match status" value="1"/>
</dbReference>